<reference evidence="2" key="1">
    <citation type="journal article" date="2010" name="Science">
        <title>The genome of the Western clawed frog Xenopus tropicalis.</title>
        <authorList>
            <person name="Hellsten U."/>
            <person name="Harland R.M."/>
            <person name="Gilchrist M.J."/>
            <person name="Hendrix D."/>
            <person name="Jurka J."/>
            <person name="Kapitonov V."/>
            <person name="Ovcharenko I."/>
            <person name="Putnam N.H."/>
            <person name="Shu S."/>
            <person name="Taher L."/>
            <person name="Blitz I.L."/>
            <person name="Blumberg B."/>
            <person name="Dichmann D.S."/>
            <person name="Dubchak I."/>
            <person name="Amaya E."/>
            <person name="Detter J.C."/>
            <person name="Fletcher R."/>
            <person name="Gerhard D.S."/>
            <person name="Goodstein D."/>
            <person name="Graves T."/>
            <person name="Grigoriev I.V."/>
            <person name="Grimwood J."/>
            <person name="Kawashima T."/>
            <person name="Lindquist E."/>
            <person name="Lucas S.M."/>
            <person name="Mead P.E."/>
            <person name="Mitros T."/>
            <person name="Ogino H."/>
            <person name="Ohta Y."/>
            <person name="Poliakov A.V."/>
            <person name="Pollet N."/>
            <person name="Robert J."/>
            <person name="Salamov A."/>
            <person name="Sater A.K."/>
            <person name="Schmutz J."/>
            <person name="Terry A."/>
            <person name="Vize P.D."/>
            <person name="Warren W.C."/>
            <person name="Wells D."/>
            <person name="Wills A."/>
            <person name="Wilson R.K."/>
            <person name="Zimmerman L.B."/>
            <person name="Zorn A.M."/>
            <person name="Grainger R."/>
            <person name="Grammer T."/>
            <person name="Khokha M.K."/>
            <person name="Richardson P.M."/>
            <person name="Rokhsar D.S."/>
        </authorList>
    </citation>
    <scope>NUCLEOTIDE SEQUENCE [LARGE SCALE GENOMIC DNA]</scope>
    <source>
        <strain evidence="2">Nigerian</strain>
    </source>
</reference>
<dbReference type="Pfam" id="PF00168">
    <property type="entry name" value="C2"/>
    <property type="match status" value="2"/>
</dbReference>
<dbReference type="InterPro" id="IPR037768">
    <property type="entry name" value="C2B_Copine"/>
</dbReference>
<dbReference type="InParanoid" id="A0A5S6P6P7"/>
<dbReference type="SMART" id="SM00239">
    <property type="entry name" value="C2"/>
    <property type="match status" value="2"/>
</dbReference>
<accession>A0A5S6P6P7</accession>
<gene>
    <name evidence="2" type="primary">oxnad1</name>
</gene>
<dbReference type="InterPro" id="IPR045052">
    <property type="entry name" value="Copine"/>
</dbReference>
<dbReference type="Ensembl" id="ENSXETT00000054711">
    <property type="protein sequence ID" value="ENSXETP00000054711"/>
    <property type="gene ID" value="ENSXETG00000025778"/>
</dbReference>
<organism evidence="2">
    <name type="scientific">Xenopus tropicalis</name>
    <name type="common">Western clawed frog</name>
    <name type="synonym">Silurana tropicalis</name>
    <dbReference type="NCBI Taxonomy" id="8364"/>
    <lineage>
        <taxon>Eukaryota</taxon>
        <taxon>Metazoa</taxon>
        <taxon>Chordata</taxon>
        <taxon>Craniata</taxon>
        <taxon>Vertebrata</taxon>
        <taxon>Euteleostomi</taxon>
        <taxon>Amphibia</taxon>
        <taxon>Batrachia</taxon>
        <taxon>Anura</taxon>
        <taxon>Pipoidea</taxon>
        <taxon>Pipidae</taxon>
        <taxon>Xenopodinae</taxon>
        <taxon>Xenopus</taxon>
        <taxon>Silurana</taxon>
    </lineage>
</organism>
<dbReference type="GeneTree" id="ENSGT00390000004280"/>
<protein>
    <submittedName>
        <fullName evidence="2">Oxidoreductase NAD-binding domain-containing protein 1</fullName>
    </submittedName>
</protein>
<name>A0A5S6P6P7_XENTR</name>
<dbReference type="Pfam" id="PF07002">
    <property type="entry name" value="Copine"/>
    <property type="match status" value="1"/>
</dbReference>
<dbReference type="Xenbase" id="XB-GENE-971236">
    <property type="gene designation" value="oxnad1"/>
</dbReference>
<dbReference type="PANTHER" id="PTHR10857">
    <property type="entry name" value="COPINE"/>
    <property type="match status" value="1"/>
</dbReference>
<dbReference type="GO" id="GO:0005544">
    <property type="term" value="F:calcium-dependent phospholipid binding"/>
    <property type="evidence" value="ECO:0007669"/>
    <property type="project" value="InterPro"/>
</dbReference>
<dbReference type="CDD" id="cd04047">
    <property type="entry name" value="C2B_Copine"/>
    <property type="match status" value="1"/>
</dbReference>
<dbReference type="SUPFAM" id="SSF49562">
    <property type="entry name" value="C2 domain (Calcium/lipid-binding domain, CaLB)"/>
    <property type="match status" value="2"/>
</dbReference>
<proteinExistence type="predicted"/>
<dbReference type="FunFam" id="2.60.40.150:FF:000099">
    <property type="entry name" value="Copine 3"/>
    <property type="match status" value="1"/>
</dbReference>
<dbReference type="Gene3D" id="2.60.40.150">
    <property type="entry name" value="C2 domain"/>
    <property type="match status" value="2"/>
</dbReference>
<reference evidence="2" key="2">
    <citation type="submission" date="2019-11" db="UniProtKB">
        <authorList>
            <consortium name="Ensembl"/>
        </authorList>
    </citation>
    <scope>IDENTIFICATION</scope>
</reference>
<dbReference type="InterPro" id="IPR035892">
    <property type="entry name" value="C2_domain_sf"/>
</dbReference>
<dbReference type="Bgee" id="ENSXETG00000025778">
    <property type="expression patterns" value="Expressed in egg cell and 14 other cell types or tissues"/>
</dbReference>
<evidence type="ECO:0000313" key="2">
    <source>
        <dbReference type="Ensembl" id="ENSXETP00000054711"/>
    </source>
</evidence>
<dbReference type="CDD" id="cd04048">
    <property type="entry name" value="C2A_Copine"/>
    <property type="match status" value="1"/>
</dbReference>
<dbReference type="PROSITE" id="PS50004">
    <property type="entry name" value="C2"/>
    <property type="match status" value="1"/>
</dbReference>
<sequence length="355" mass="39502">MAAQCVTKVELSISCTSLLDRDVSSKSDPLCVLLLNSSGNQWFEIGRTERIKNCLNPKFSQKFLVDYYFEVVQKLKFGIYDIDNKTVDLGDDDFLGEFECTLGQIVASKNLTRPLVLKNGRPAGKGSITDFFGKSDPYLEFHKQTENGRWQMVHRTEVIKNNLNPVWRPFKIPLQSLCNGDMEKPIRVECYDYDDDGSHDLIGIFETTMSKLQQASRSSPVGIDFTGSNGDPRSPDSLHFISPNGVNEYLTAIWSVGCVIQDYDTDKMFPAFGFGAQIPPTGQVSHEFPINFNPSNPFCSGIQGVVDAYRSCLPQVKLYGPTNFSPIIHHVARFAGAATQQKTASPFPLEASAPQ</sequence>
<feature type="domain" description="C2" evidence="1">
    <location>
        <begin position="1"/>
        <end position="115"/>
    </location>
</feature>
<dbReference type="InterPro" id="IPR010734">
    <property type="entry name" value="Copine_C"/>
</dbReference>
<evidence type="ECO:0000259" key="1">
    <source>
        <dbReference type="PROSITE" id="PS50004"/>
    </source>
</evidence>
<dbReference type="InterPro" id="IPR000008">
    <property type="entry name" value="C2_dom"/>
</dbReference>
<dbReference type="PANTHER" id="PTHR10857:SF22">
    <property type="entry name" value="COPINE-3"/>
    <property type="match status" value="1"/>
</dbReference>
<dbReference type="AlphaFoldDB" id="A0A5S6P6P7"/>